<evidence type="ECO:0000313" key="9">
    <source>
        <dbReference type="EMBL" id="CAB4715514.1"/>
    </source>
</evidence>
<keyword evidence="4" id="KW-0274">FAD</keyword>
<proteinExistence type="inferred from homology"/>
<dbReference type="Gene3D" id="1.20.140.10">
    <property type="entry name" value="Butyryl-CoA Dehydrogenase, subunit A, domain 3"/>
    <property type="match status" value="1"/>
</dbReference>
<evidence type="ECO:0000313" key="12">
    <source>
        <dbReference type="EMBL" id="CAB5012317.1"/>
    </source>
</evidence>
<dbReference type="InterPro" id="IPR037069">
    <property type="entry name" value="AcylCoA_DH/ox_N_sf"/>
</dbReference>
<dbReference type="PANTHER" id="PTHR43292">
    <property type="entry name" value="ACYL-COA DEHYDROGENASE"/>
    <property type="match status" value="1"/>
</dbReference>
<dbReference type="Gene3D" id="1.10.540.10">
    <property type="entry name" value="Acyl-CoA dehydrogenase/oxidase, N-terminal domain"/>
    <property type="match status" value="1"/>
</dbReference>
<dbReference type="Pfam" id="PF00441">
    <property type="entry name" value="Acyl-CoA_dh_1"/>
    <property type="match status" value="1"/>
</dbReference>
<evidence type="ECO:0000256" key="4">
    <source>
        <dbReference type="ARBA" id="ARBA00022827"/>
    </source>
</evidence>
<dbReference type="EMBL" id="CAFBOF010000001">
    <property type="protein sequence ID" value="CAB4967988.1"/>
    <property type="molecule type" value="Genomic_DNA"/>
</dbReference>
<evidence type="ECO:0000313" key="10">
    <source>
        <dbReference type="EMBL" id="CAB4893203.1"/>
    </source>
</evidence>
<dbReference type="InterPro" id="IPR036250">
    <property type="entry name" value="AcylCo_DH-like_C"/>
</dbReference>
<dbReference type="GO" id="GO:0050660">
    <property type="term" value="F:flavin adenine dinucleotide binding"/>
    <property type="evidence" value="ECO:0007669"/>
    <property type="project" value="InterPro"/>
</dbReference>
<dbReference type="SUPFAM" id="SSF56645">
    <property type="entry name" value="Acyl-CoA dehydrogenase NM domain-like"/>
    <property type="match status" value="1"/>
</dbReference>
<dbReference type="InterPro" id="IPR046373">
    <property type="entry name" value="Acyl-CoA_Oxase/DH_mid-dom_sf"/>
</dbReference>
<dbReference type="AlphaFoldDB" id="A0A6J6R8L6"/>
<evidence type="ECO:0000256" key="1">
    <source>
        <dbReference type="ARBA" id="ARBA00001974"/>
    </source>
</evidence>
<dbReference type="Gene3D" id="2.40.110.10">
    <property type="entry name" value="Butyryl-CoA Dehydrogenase, subunit A, domain 2"/>
    <property type="match status" value="1"/>
</dbReference>
<dbReference type="EMBL" id="CAFBMM010000001">
    <property type="protein sequence ID" value="CAB4893203.1"/>
    <property type="molecule type" value="Genomic_DNA"/>
</dbReference>
<feature type="domain" description="Acyl-CoA oxidase/dehydrogenase middle" evidence="7">
    <location>
        <begin position="127"/>
        <end position="221"/>
    </location>
</feature>
<evidence type="ECO:0000256" key="5">
    <source>
        <dbReference type="ARBA" id="ARBA00023002"/>
    </source>
</evidence>
<dbReference type="GO" id="GO:0005886">
    <property type="term" value="C:plasma membrane"/>
    <property type="evidence" value="ECO:0007669"/>
    <property type="project" value="TreeGrafter"/>
</dbReference>
<comment type="cofactor">
    <cofactor evidence="1">
        <name>FAD</name>
        <dbReference type="ChEBI" id="CHEBI:57692"/>
    </cofactor>
</comment>
<evidence type="ECO:0000259" key="6">
    <source>
        <dbReference type="Pfam" id="PF00441"/>
    </source>
</evidence>
<reference evidence="9" key="1">
    <citation type="submission" date="2020-05" db="EMBL/GenBank/DDBJ databases">
        <authorList>
            <person name="Chiriac C."/>
            <person name="Salcher M."/>
            <person name="Ghai R."/>
            <person name="Kavagutti S V."/>
        </authorList>
    </citation>
    <scope>NUCLEOTIDE SEQUENCE</scope>
</reference>
<evidence type="ECO:0000259" key="7">
    <source>
        <dbReference type="Pfam" id="PF02770"/>
    </source>
</evidence>
<evidence type="ECO:0000256" key="2">
    <source>
        <dbReference type="ARBA" id="ARBA00009347"/>
    </source>
</evidence>
<evidence type="ECO:0000259" key="8">
    <source>
        <dbReference type="Pfam" id="PF02771"/>
    </source>
</evidence>
<dbReference type="InterPro" id="IPR009075">
    <property type="entry name" value="AcylCo_DH/oxidase_C"/>
</dbReference>
<organism evidence="9">
    <name type="scientific">freshwater metagenome</name>
    <dbReference type="NCBI Taxonomy" id="449393"/>
    <lineage>
        <taxon>unclassified sequences</taxon>
        <taxon>metagenomes</taxon>
        <taxon>ecological metagenomes</taxon>
    </lineage>
</organism>
<dbReference type="FunFam" id="2.40.110.10:FF:000011">
    <property type="entry name" value="Acyl-CoA dehydrogenase FadE34"/>
    <property type="match status" value="1"/>
</dbReference>
<dbReference type="GO" id="GO:0016627">
    <property type="term" value="F:oxidoreductase activity, acting on the CH-CH group of donors"/>
    <property type="evidence" value="ECO:0007669"/>
    <property type="project" value="InterPro"/>
</dbReference>
<keyword evidence="3" id="KW-0285">Flavoprotein</keyword>
<dbReference type="Pfam" id="PF02771">
    <property type="entry name" value="Acyl-CoA_dh_N"/>
    <property type="match status" value="1"/>
</dbReference>
<sequence>MDLRYSESDELFRDELRVWLKSALLSLGPVPQREDWEGRVRFDTEWQKKLFDAGYAGMNWPREYGGRDASPSEQMIFLEETTRARAPYVGVNFVGTLHAGPTLVAEGTDKQKAEHLPRILSGEEIWCQCFSEPGAGSDLAGLSTRAVRDGDDYIVSGRKTWCSFGHVGEFGELLVRTDPNARKHRGITWLILPMNLPGIEVRPIETLLGSSEFCEVFLDDVRVPAENRVGEENDGWRVTNVTLAFERGTAFVTEMIDALQMAEDLAPSVVDKSERRELAHVVAELDALWALTKRNVSQAAQRGAPGPGAMMLKLAYSQVRERLGEICMRVLDRRAFDIHDFLVEERLRTLSLPIAAGTSQIQRNIIGERLLNLPKERPWLLESK</sequence>
<dbReference type="EMBL" id="CAFBPQ010000001">
    <property type="protein sequence ID" value="CAB5012317.1"/>
    <property type="molecule type" value="Genomic_DNA"/>
</dbReference>
<evidence type="ECO:0000313" key="11">
    <source>
        <dbReference type="EMBL" id="CAB4967988.1"/>
    </source>
</evidence>
<protein>
    <submittedName>
        <fullName evidence="9">Unannotated protein</fullName>
    </submittedName>
</protein>
<accession>A0A6J6R8L6</accession>
<dbReference type="SUPFAM" id="SSF47203">
    <property type="entry name" value="Acyl-CoA dehydrogenase C-terminal domain-like"/>
    <property type="match status" value="1"/>
</dbReference>
<feature type="domain" description="Acyl-CoA dehydrogenase/oxidase N-terminal" evidence="8">
    <location>
        <begin position="7"/>
        <end position="123"/>
    </location>
</feature>
<dbReference type="InterPro" id="IPR052161">
    <property type="entry name" value="Mycobact_Acyl-CoA_DH"/>
</dbReference>
<keyword evidence="5" id="KW-0560">Oxidoreductase</keyword>
<gene>
    <name evidence="9" type="ORF">UFOPK2683_00249</name>
    <name evidence="10" type="ORF">UFOPK3605_00032</name>
    <name evidence="11" type="ORF">UFOPK3897_00036</name>
    <name evidence="12" type="ORF">UFOPK4121_00123</name>
</gene>
<name>A0A6J6R8L6_9ZZZZ</name>
<comment type="similarity">
    <text evidence="2">Belongs to the acyl-CoA dehydrogenase family.</text>
</comment>
<feature type="domain" description="Acyl-CoA dehydrogenase/oxidase C-terminal" evidence="6">
    <location>
        <begin position="233"/>
        <end position="371"/>
    </location>
</feature>
<dbReference type="Pfam" id="PF02770">
    <property type="entry name" value="Acyl-CoA_dh_M"/>
    <property type="match status" value="1"/>
</dbReference>
<dbReference type="InterPro" id="IPR013786">
    <property type="entry name" value="AcylCoA_DH/ox_N"/>
</dbReference>
<evidence type="ECO:0000256" key="3">
    <source>
        <dbReference type="ARBA" id="ARBA00022630"/>
    </source>
</evidence>
<dbReference type="InterPro" id="IPR006091">
    <property type="entry name" value="Acyl-CoA_Oxase/DH_mid-dom"/>
</dbReference>
<dbReference type="EMBL" id="CAEZYK010000008">
    <property type="protein sequence ID" value="CAB4715514.1"/>
    <property type="molecule type" value="Genomic_DNA"/>
</dbReference>
<dbReference type="InterPro" id="IPR009100">
    <property type="entry name" value="AcylCoA_DH/oxidase_NM_dom_sf"/>
</dbReference>
<dbReference type="PANTHER" id="PTHR43292:SF3">
    <property type="entry name" value="ACYL-COA DEHYDROGENASE FADE29"/>
    <property type="match status" value="1"/>
</dbReference>